<evidence type="ECO:0000313" key="3">
    <source>
        <dbReference type="Proteomes" id="UP000324351"/>
    </source>
</evidence>
<gene>
    <name evidence="2" type="ORF">F0U47_19775</name>
</gene>
<sequence length="123" mass="13560">MSRRVSLPTADDLFRPTADPDNPDAEPAPAAPKKAAVRAVPDAPEQPAAPKRPSGRIRHDEKMTVYVTSEELMEIEHVRLLLRGQHGLAVDRGRLVREALSLVLADFEAHGEDSALVRRLRAE</sequence>
<protein>
    <recommendedName>
        <fullName evidence="4">Cobyrinic acid a,c-diamide synthase</fullName>
    </recommendedName>
</protein>
<evidence type="ECO:0000313" key="2">
    <source>
        <dbReference type="EMBL" id="KAA1424084.1"/>
    </source>
</evidence>
<organism evidence="2 3">
    <name type="scientific">Nocardioides antri</name>
    <dbReference type="NCBI Taxonomy" id="2607659"/>
    <lineage>
        <taxon>Bacteria</taxon>
        <taxon>Bacillati</taxon>
        <taxon>Actinomycetota</taxon>
        <taxon>Actinomycetes</taxon>
        <taxon>Propionibacteriales</taxon>
        <taxon>Nocardioidaceae</taxon>
        <taxon>Nocardioides</taxon>
    </lineage>
</organism>
<dbReference type="Proteomes" id="UP000324351">
    <property type="component" value="Unassembled WGS sequence"/>
</dbReference>
<evidence type="ECO:0000256" key="1">
    <source>
        <dbReference type="SAM" id="MobiDB-lite"/>
    </source>
</evidence>
<feature type="compositionally biased region" description="Low complexity" evidence="1">
    <location>
        <begin position="16"/>
        <end position="43"/>
    </location>
</feature>
<dbReference type="AlphaFoldDB" id="A0A5B1LUH8"/>
<keyword evidence="3" id="KW-1185">Reference proteome</keyword>
<reference evidence="2 3" key="1">
    <citation type="submission" date="2019-09" db="EMBL/GenBank/DDBJ databases">
        <title>Nocardioides panacisoli sp. nov., isolated from the soil of a ginseng field.</title>
        <authorList>
            <person name="Cho C."/>
        </authorList>
    </citation>
    <scope>NUCLEOTIDE SEQUENCE [LARGE SCALE GENOMIC DNA]</scope>
    <source>
        <strain evidence="2 3">BN140041</strain>
    </source>
</reference>
<name>A0A5B1LUH8_9ACTN</name>
<accession>A0A5B1LUH8</accession>
<dbReference type="EMBL" id="VUJW01000015">
    <property type="protein sequence ID" value="KAA1424084.1"/>
    <property type="molecule type" value="Genomic_DNA"/>
</dbReference>
<evidence type="ECO:0008006" key="4">
    <source>
        <dbReference type="Google" id="ProtNLM"/>
    </source>
</evidence>
<comment type="caution">
    <text evidence="2">The sequence shown here is derived from an EMBL/GenBank/DDBJ whole genome shotgun (WGS) entry which is preliminary data.</text>
</comment>
<reference evidence="2 3" key="2">
    <citation type="submission" date="2019-09" db="EMBL/GenBank/DDBJ databases">
        <authorList>
            <person name="Jin C."/>
        </authorList>
    </citation>
    <scope>NUCLEOTIDE SEQUENCE [LARGE SCALE GENOMIC DNA]</scope>
    <source>
        <strain evidence="2 3">BN140041</strain>
    </source>
</reference>
<feature type="region of interest" description="Disordered" evidence="1">
    <location>
        <begin position="1"/>
        <end position="60"/>
    </location>
</feature>
<proteinExistence type="predicted"/>